<dbReference type="AlphaFoldDB" id="A0AAX2BBW0"/>
<sequence length="92" mass="10394">MTNLARVKANNTTSVHTLQKIKGFYHVHCNIFQIKRVTGVDVKPEYMSLFTHENGTAYLSKPYLTVEEGKEAAIKFYSLVSGIAVFWDPDAL</sequence>
<reference evidence="1 2" key="1">
    <citation type="submission" date="2016-04" db="EMBL/GenBank/DDBJ databases">
        <authorList>
            <consortium name="Pathogen Informatics"/>
        </authorList>
    </citation>
    <scope>NUCLEOTIDE SEQUENCE [LARGE SCALE GENOMIC DNA]</scope>
    <source>
        <strain evidence="2">k480</strain>
    </source>
</reference>
<comment type="caution">
    <text evidence="1">The sequence shown here is derived from an EMBL/GenBank/DDBJ whole genome shotgun (WGS) entry which is preliminary data.</text>
</comment>
<protein>
    <submittedName>
        <fullName evidence="1">Uncharacterized protein</fullName>
    </submittedName>
</protein>
<proteinExistence type="predicted"/>
<organism evidence="1 2">
    <name type="scientific">Klebsiella pneumoniae</name>
    <dbReference type="NCBI Taxonomy" id="573"/>
    <lineage>
        <taxon>Bacteria</taxon>
        <taxon>Pseudomonadati</taxon>
        <taxon>Pseudomonadota</taxon>
        <taxon>Gammaproteobacteria</taxon>
        <taxon>Enterobacterales</taxon>
        <taxon>Enterobacteriaceae</taxon>
        <taxon>Klebsiella/Raoultella group</taxon>
        <taxon>Klebsiella</taxon>
        <taxon>Klebsiella pneumoniae complex</taxon>
    </lineage>
</organism>
<gene>
    <name evidence="1" type="ORF">SAMEA2273558_05396</name>
</gene>
<dbReference type="Proteomes" id="UP000077826">
    <property type="component" value="Unassembled WGS sequence"/>
</dbReference>
<dbReference type="RefSeq" id="WP_064182337.1">
    <property type="nucleotide sequence ID" value="NZ_FLDK01000027.1"/>
</dbReference>
<dbReference type="EMBL" id="FLDK01000027">
    <property type="protein sequence ID" value="SAU01725.1"/>
    <property type="molecule type" value="Genomic_DNA"/>
</dbReference>
<accession>A0AAX2BBW0</accession>
<evidence type="ECO:0000313" key="2">
    <source>
        <dbReference type="Proteomes" id="UP000077826"/>
    </source>
</evidence>
<name>A0AAX2BBW0_KLEPN</name>
<evidence type="ECO:0000313" key="1">
    <source>
        <dbReference type="EMBL" id="SAU01725.1"/>
    </source>
</evidence>